<gene>
    <name evidence="1" type="ORF">FQ154_05360</name>
</gene>
<dbReference type="RefSeq" id="WP_149618934.1">
    <property type="nucleotide sequence ID" value="NZ_VOBL01000004.1"/>
</dbReference>
<dbReference type="OrthoDB" id="9920394at2"/>
<organism evidence="1 2">
    <name type="scientific">Paeniglutamicibacter gangotriensis</name>
    <dbReference type="NCBI Taxonomy" id="254787"/>
    <lineage>
        <taxon>Bacteria</taxon>
        <taxon>Bacillati</taxon>
        <taxon>Actinomycetota</taxon>
        <taxon>Actinomycetes</taxon>
        <taxon>Micrococcales</taxon>
        <taxon>Micrococcaceae</taxon>
        <taxon>Paeniglutamicibacter</taxon>
    </lineage>
</organism>
<dbReference type="AlphaFoldDB" id="A0A5B0EHY6"/>
<protein>
    <submittedName>
        <fullName evidence="1">Uncharacterized protein</fullName>
    </submittedName>
</protein>
<comment type="caution">
    <text evidence="1">The sequence shown here is derived from an EMBL/GenBank/DDBJ whole genome shotgun (WGS) entry which is preliminary data.</text>
</comment>
<evidence type="ECO:0000313" key="1">
    <source>
        <dbReference type="EMBL" id="KAA0978657.1"/>
    </source>
</evidence>
<sequence length="255" mass="27461">MPEPTEDCQPWCANHVGASCASAFELYLKPAPLRGRESLRGIEGIGGSCNDLELSVGSDLRDDEDAAPTLWCSLNLSKVDDSYRGEALAGLQTNGPGMKTIHAQLGRFLALVRSGDAHRAEYQPGINPSKVAWMARNPADQHLDDCQPWCRDHGEEGCRLKMTLALTGRPSNENLVYGNPVPAAGAANLLAAQAIYTPGAEGSQGCLYLGLDCWNTVSDDVDEYRTDRTASLPVTLTALERIHTKLGKLLVKVEA</sequence>
<dbReference type="Proteomes" id="UP000323856">
    <property type="component" value="Unassembled WGS sequence"/>
</dbReference>
<evidence type="ECO:0000313" key="2">
    <source>
        <dbReference type="Proteomes" id="UP000323856"/>
    </source>
</evidence>
<dbReference type="EMBL" id="VOBL01000004">
    <property type="protein sequence ID" value="KAA0978657.1"/>
    <property type="molecule type" value="Genomic_DNA"/>
</dbReference>
<name>A0A5B0EHY6_9MICC</name>
<accession>A0A5B0EHY6</accession>
<proteinExistence type="predicted"/>
<reference evidence="1 2" key="1">
    <citation type="submission" date="2019-07" db="EMBL/GenBank/DDBJ databases">
        <title>Analysis of the biochemical properties, biological activity and biotechnological potential of siderophores and biosurfactants produced by Antarctic psychrotolerant bacteria.</title>
        <authorList>
            <person name="Styczynski M."/>
            <person name="Krucon T."/>
            <person name="Decewicz P."/>
            <person name="Dziewit L."/>
        </authorList>
    </citation>
    <scope>NUCLEOTIDE SEQUENCE [LARGE SCALE GENOMIC DNA]</scope>
    <source>
        <strain evidence="1 2">ANT_H27</strain>
    </source>
</reference>